<dbReference type="GO" id="GO:0044718">
    <property type="term" value="P:siderophore transmembrane transport"/>
    <property type="evidence" value="ECO:0007669"/>
    <property type="project" value="TreeGrafter"/>
</dbReference>
<dbReference type="PANTHER" id="PTHR30069">
    <property type="entry name" value="TONB-DEPENDENT OUTER MEMBRANE RECEPTOR"/>
    <property type="match status" value="1"/>
</dbReference>
<evidence type="ECO:0000259" key="12">
    <source>
        <dbReference type="Pfam" id="PF07715"/>
    </source>
</evidence>
<dbReference type="InterPro" id="IPR000531">
    <property type="entry name" value="Beta-barrel_TonB"/>
</dbReference>
<comment type="subcellular location">
    <subcellularLocation>
        <location evidence="1 8">Cell outer membrane</location>
        <topology evidence="1 8">Multi-pass membrane protein</topology>
    </subcellularLocation>
</comment>
<dbReference type="PANTHER" id="PTHR30069:SF28">
    <property type="entry name" value="TONB-DEPENDENT RECEPTOR YNCD-RELATED"/>
    <property type="match status" value="1"/>
</dbReference>
<keyword evidence="5 9" id="KW-0798">TonB box</keyword>
<evidence type="ECO:0000256" key="5">
    <source>
        <dbReference type="ARBA" id="ARBA00023077"/>
    </source>
</evidence>
<gene>
    <name evidence="13" type="ORF">EDC65_0583</name>
</gene>
<comment type="caution">
    <text evidence="13">The sequence shown here is derived from an EMBL/GenBank/DDBJ whole genome shotgun (WGS) entry which is preliminary data.</text>
</comment>
<dbReference type="CDD" id="cd01347">
    <property type="entry name" value="ligand_gated_channel"/>
    <property type="match status" value="1"/>
</dbReference>
<protein>
    <submittedName>
        <fullName evidence="13">Iron complex outermembrane receptor protein</fullName>
    </submittedName>
</protein>
<dbReference type="InterPro" id="IPR037066">
    <property type="entry name" value="Plug_dom_sf"/>
</dbReference>
<keyword evidence="13" id="KW-0675">Receptor</keyword>
<keyword evidence="10" id="KW-0732">Signal</keyword>
<dbReference type="InterPro" id="IPR036942">
    <property type="entry name" value="Beta-barrel_TonB_sf"/>
</dbReference>
<accession>A0A3N1M1K8</accession>
<keyword evidence="3 8" id="KW-1134">Transmembrane beta strand</keyword>
<dbReference type="InterPro" id="IPR039426">
    <property type="entry name" value="TonB-dep_rcpt-like"/>
</dbReference>
<evidence type="ECO:0000256" key="1">
    <source>
        <dbReference type="ARBA" id="ARBA00004571"/>
    </source>
</evidence>
<dbReference type="OrthoDB" id="9760620at2"/>
<name>A0A3N1M1K8_9PROT</name>
<keyword evidence="6 8" id="KW-0472">Membrane</keyword>
<proteinExistence type="inferred from homology"/>
<evidence type="ECO:0000256" key="7">
    <source>
        <dbReference type="ARBA" id="ARBA00023237"/>
    </source>
</evidence>
<evidence type="ECO:0000313" key="13">
    <source>
        <dbReference type="EMBL" id="ROQ01404.1"/>
    </source>
</evidence>
<dbReference type="SUPFAM" id="SSF56935">
    <property type="entry name" value="Porins"/>
    <property type="match status" value="1"/>
</dbReference>
<feature type="signal peptide" evidence="10">
    <location>
        <begin position="1"/>
        <end position="27"/>
    </location>
</feature>
<feature type="chain" id="PRO_5018084530" evidence="10">
    <location>
        <begin position="28"/>
        <end position="687"/>
    </location>
</feature>
<comment type="similarity">
    <text evidence="8 9">Belongs to the TonB-dependent receptor family.</text>
</comment>
<keyword evidence="7 8" id="KW-0998">Cell outer membrane</keyword>
<dbReference type="InterPro" id="IPR012910">
    <property type="entry name" value="Plug_dom"/>
</dbReference>
<dbReference type="Pfam" id="PF07715">
    <property type="entry name" value="Plug"/>
    <property type="match status" value="1"/>
</dbReference>
<sequence length="687" mass="75152">MNDHRPRGPLLALGTAALTALSTAAVAQSPVQLSPVTVQGAAPGASLTVPDTEGARRAIEQTPGAVSVVSDKAWRETPATTLKDVLDYTPGVFVQPKWGEDSRLSIRGSGLSRNFHMRGVAILQDGVPVNASDGSSDFQELDPTAFRYTEVYKGANALRYGSNYVGGAINFVSPTGYDADLFDGRADIGSFGFRRLQGSTGGNNGVVDGYVTGSWQAQDGFRDHSNGESKRASGNVGWRITPDLETRFYFNAVDLKQYIPGSVTRDSALNDPRKAAAGNLLQNYQRNMESLRVANKTTLKLGNTKLEVGGYAVDKALIHPIFQYLDYDYRDFGAFARVVDEREIGGRRNRLTVGTNVAFGSVDNKQYVNLPGGRKGNLLSASKDKSLTTSVYAEDSFEVVRDVSVVAGAQYVQAKRKRVDRFQDATDTSGDNTYDFLNPKLGLLWQVDPGWQVFANVSRSGEAPTFGELNFTNTVLADTKAQRATTFEIGTRGRRPDYSWDLALYRMNLKNEFQFFDLGGGNFQVTNADRTIHQGIEAGGGVAVAKGLLSEADRLWVNAAYTFSDFRFDGDRDWGDNKLPGAPRHYLRAELLYRSPDGFYFGPNVEWVPQAYYVDNANSLKTESYALLGFRAGYDFNEHVSLFLDARNLLDTKYIASSSVAAVANPNSPLFEPGTGIAAYGGLRLRW</sequence>
<evidence type="ECO:0000256" key="6">
    <source>
        <dbReference type="ARBA" id="ARBA00023136"/>
    </source>
</evidence>
<dbReference type="Pfam" id="PF00593">
    <property type="entry name" value="TonB_dep_Rec_b-barrel"/>
    <property type="match status" value="1"/>
</dbReference>
<evidence type="ECO:0000259" key="11">
    <source>
        <dbReference type="Pfam" id="PF00593"/>
    </source>
</evidence>
<dbReference type="EMBL" id="RJKX01000011">
    <property type="protein sequence ID" value="ROQ01404.1"/>
    <property type="molecule type" value="Genomic_DNA"/>
</dbReference>
<evidence type="ECO:0000256" key="10">
    <source>
        <dbReference type="SAM" id="SignalP"/>
    </source>
</evidence>
<organism evidence="13 14">
    <name type="scientific">Stella humosa</name>
    <dbReference type="NCBI Taxonomy" id="94"/>
    <lineage>
        <taxon>Bacteria</taxon>
        <taxon>Pseudomonadati</taxon>
        <taxon>Pseudomonadota</taxon>
        <taxon>Alphaproteobacteria</taxon>
        <taxon>Rhodospirillales</taxon>
        <taxon>Stellaceae</taxon>
        <taxon>Stella</taxon>
    </lineage>
</organism>
<dbReference type="GO" id="GO:0009279">
    <property type="term" value="C:cell outer membrane"/>
    <property type="evidence" value="ECO:0007669"/>
    <property type="project" value="UniProtKB-SubCell"/>
</dbReference>
<dbReference type="GO" id="GO:0015344">
    <property type="term" value="F:siderophore uptake transmembrane transporter activity"/>
    <property type="evidence" value="ECO:0007669"/>
    <property type="project" value="TreeGrafter"/>
</dbReference>
<dbReference type="Gene3D" id="2.40.170.20">
    <property type="entry name" value="TonB-dependent receptor, beta-barrel domain"/>
    <property type="match status" value="1"/>
</dbReference>
<evidence type="ECO:0000313" key="14">
    <source>
        <dbReference type="Proteomes" id="UP000278222"/>
    </source>
</evidence>
<dbReference type="Proteomes" id="UP000278222">
    <property type="component" value="Unassembled WGS sequence"/>
</dbReference>
<evidence type="ECO:0000256" key="3">
    <source>
        <dbReference type="ARBA" id="ARBA00022452"/>
    </source>
</evidence>
<feature type="domain" description="TonB-dependent receptor plug" evidence="12">
    <location>
        <begin position="60"/>
        <end position="168"/>
    </location>
</feature>
<keyword evidence="14" id="KW-1185">Reference proteome</keyword>
<dbReference type="PROSITE" id="PS52016">
    <property type="entry name" value="TONB_DEPENDENT_REC_3"/>
    <property type="match status" value="1"/>
</dbReference>
<dbReference type="Gene3D" id="2.170.130.10">
    <property type="entry name" value="TonB-dependent receptor, plug domain"/>
    <property type="match status" value="1"/>
</dbReference>
<keyword evidence="4 8" id="KW-0812">Transmembrane</keyword>
<keyword evidence="2 8" id="KW-0813">Transport</keyword>
<evidence type="ECO:0000256" key="9">
    <source>
        <dbReference type="RuleBase" id="RU003357"/>
    </source>
</evidence>
<evidence type="ECO:0000256" key="8">
    <source>
        <dbReference type="PROSITE-ProRule" id="PRU01360"/>
    </source>
</evidence>
<evidence type="ECO:0000256" key="4">
    <source>
        <dbReference type="ARBA" id="ARBA00022692"/>
    </source>
</evidence>
<reference evidence="13 14" key="1">
    <citation type="submission" date="2018-11" db="EMBL/GenBank/DDBJ databases">
        <title>Genomic Encyclopedia of Type Strains, Phase IV (KMG-IV): sequencing the most valuable type-strain genomes for metagenomic binning, comparative biology and taxonomic classification.</title>
        <authorList>
            <person name="Goeker M."/>
        </authorList>
    </citation>
    <scope>NUCLEOTIDE SEQUENCE [LARGE SCALE GENOMIC DNA]</scope>
    <source>
        <strain evidence="13 14">DSM 5900</strain>
    </source>
</reference>
<feature type="domain" description="TonB-dependent receptor-like beta-barrel" evidence="11">
    <location>
        <begin position="182"/>
        <end position="649"/>
    </location>
</feature>
<evidence type="ECO:0000256" key="2">
    <source>
        <dbReference type="ARBA" id="ARBA00022448"/>
    </source>
</evidence>
<dbReference type="AlphaFoldDB" id="A0A3N1M1K8"/>